<dbReference type="Pfam" id="PF00646">
    <property type="entry name" value="F-box"/>
    <property type="match status" value="1"/>
</dbReference>
<gene>
    <name evidence="2" type="ORF">QYE76_060323</name>
</gene>
<dbReference type="SUPFAM" id="SSF50965">
    <property type="entry name" value="Galactose oxidase, central domain"/>
    <property type="match status" value="1"/>
</dbReference>
<dbReference type="InterPro" id="IPR011043">
    <property type="entry name" value="Gal_Oxase/kelch_b-propeller"/>
</dbReference>
<feature type="domain" description="F-box" evidence="1">
    <location>
        <begin position="8"/>
        <end position="59"/>
    </location>
</feature>
<accession>A0AAD8S082</accession>
<dbReference type="SMART" id="SM00256">
    <property type="entry name" value="FBOX"/>
    <property type="match status" value="1"/>
</dbReference>
<organism evidence="2 3">
    <name type="scientific">Lolium multiflorum</name>
    <name type="common">Italian ryegrass</name>
    <name type="synonym">Lolium perenne subsp. multiflorum</name>
    <dbReference type="NCBI Taxonomy" id="4521"/>
    <lineage>
        <taxon>Eukaryota</taxon>
        <taxon>Viridiplantae</taxon>
        <taxon>Streptophyta</taxon>
        <taxon>Embryophyta</taxon>
        <taxon>Tracheophyta</taxon>
        <taxon>Spermatophyta</taxon>
        <taxon>Magnoliopsida</taxon>
        <taxon>Liliopsida</taxon>
        <taxon>Poales</taxon>
        <taxon>Poaceae</taxon>
        <taxon>BOP clade</taxon>
        <taxon>Pooideae</taxon>
        <taxon>Poodae</taxon>
        <taxon>Poeae</taxon>
        <taxon>Poeae Chloroplast Group 2 (Poeae type)</taxon>
        <taxon>Loliodinae</taxon>
        <taxon>Loliinae</taxon>
        <taxon>Lolium</taxon>
    </lineage>
</organism>
<reference evidence="2" key="1">
    <citation type="submission" date="2023-07" db="EMBL/GenBank/DDBJ databases">
        <title>A chromosome-level genome assembly of Lolium multiflorum.</title>
        <authorList>
            <person name="Chen Y."/>
            <person name="Copetti D."/>
            <person name="Kolliker R."/>
            <person name="Studer B."/>
        </authorList>
    </citation>
    <scope>NUCLEOTIDE SEQUENCE</scope>
    <source>
        <strain evidence="2">02402/16</strain>
        <tissue evidence="2">Leaf</tissue>
    </source>
</reference>
<dbReference type="Pfam" id="PF23635">
    <property type="entry name" value="Beta-prop_AT5G49610-like"/>
    <property type="match status" value="1"/>
</dbReference>
<sequence length="424" mass="47367">MDEFASNRVAPPPLPHDLLLEILLRLPPEPIYLFRASLVSKHWRGLVHDAGFLRRFRDFHGGTPPVLGFFNNQPWSPLFIPTACSAAASAAAKMSHKEVWVWDCRHGLALLQNHRHSSPLFVWDLVTGDRRYLPMPPATTGVGFWNGALLHTAGHGGDCPSSPFLVLYLCSLDSNGYCTYAYVYSSETGIWTETASIAMPSYSTGIAVKRTALVENTLHWILDNSFIFEFDLDKHRLGLTARIPDGMLRSYGWDVVIMATEDGLLGFAGVDGFDLHLWSMVKSIDGVVTWTRRSTIDLKKLLAPEVVATCTVGLKPIGFAQEPRVKIIGFAEEPRVIFIYVRSSIYMLHLKSMQIEEVSEKGTYGSIYPYASFYTPGTIHGGDDQAEVSNNSSDAFAVTAANIRRWLKRVMQYFTVVFLFSCMT</sequence>
<evidence type="ECO:0000259" key="1">
    <source>
        <dbReference type="PROSITE" id="PS50181"/>
    </source>
</evidence>
<dbReference type="Proteomes" id="UP001231189">
    <property type="component" value="Unassembled WGS sequence"/>
</dbReference>
<dbReference type="PANTHER" id="PTHR32133:SF335">
    <property type="entry name" value="F-BOX ASSOCIATED DOMAIN-CONTAINING PROTEIN"/>
    <property type="match status" value="1"/>
</dbReference>
<keyword evidence="3" id="KW-1185">Reference proteome</keyword>
<protein>
    <recommendedName>
        <fullName evidence="1">F-box domain-containing protein</fullName>
    </recommendedName>
</protein>
<comment type="caution">
    <text evidence="2">The sequence shown here is derived from an EMBL/GenBank/DDBJ whole genome shotgun (WGS) entry which is preliminary data.</text>
</comment>
<dbReference type="SUPFAM" id="SSF81383">
    <property type="entry name" value="F-box domain"/>
    <property type="match status" value="1"/>
</dbReference>
<proteinExistence type="predicted"/>
<dbReference type="PROSITE" id="PS50181">
    <property type="entry name" value="FBOX"/>
    <property type="match status" value="1"/>
</dbReference>
<dbReference type="InterPro" id="IPR001810">
    <property type="entry name" value="F-box_dom"/>
</dbReference>
<dbReference type="EMBL" id="JAUUTY010000004">
    <property type="protein sequence ID" value="KAK1642518.1"/>
    <property type="molecule type" value="Genomic_DNA"/>
</dbReference>
<dbReference type="InterPro" id="IPR036047">
    <property type="entry name" value="F-box-like_dom_sf"/>
</dbReference>
<evidence type="ECO:0000313" key="3">
    <source>
        <dbReference type="Proteomes" id="UP001231189"/>
    </source>
</evidence>
<dbReference type="AlphaFoldDB" id="A0AAD8S082"/>
<evidence type="ECO:0000313" key="2">
    <source>
        <dbReference type="EMBL" id="KAK1642518.1"/>
    </source>
</evidence>
<dbReference type="Gene3D" id="1.20.1280.50">
    <property type="match status" value="1"/>
</dbReference>
<name>A0AAD8S082_LOLMU</name>
<dbReference type="PANTHER" id="PTHR32133">
    <property type="entry name" value="OS07G0120400 PROTEIN"/>
    <property type="match status" value="1"/>
</dbReference>
<dbReference type="InterPro" id="IPR056594">
    <property type="entry name" value="AT5G49610-like_b-prop"/>
</dbReference>